<keyword evidence="3" id="KW-0349">Heme</keyword>
<comment type="caution">
    <text evidence="9">The sequence shown here is derived from an EMBL/GenBank/DDBJ whole genome shotgun (WGS) entry which is preliminary data.</text>
</comment>
<evidence type="ECO:0000313" key="10">
    <source>
        <dbReference type="Proteomes" id="UP000623467"/>
    </source>
</evidence>
<evidence type="ECO:0000256" key="6">
    <source>
        <dbReference type="ARBA" id="ARBA00023004"/>
    </source>
</evidence>
<proteinExistence type="inferred from homology"/>
<dbReference type="SUPFAM" id="SSF48264">
    <property type="entry name" value="Cytochrome P450"/>
    <property type="match status" value="1"/>
</dbReference>
<dbReference type="PANTHER" id="PTHR46300">
    <property type="entry name" value="P450, PUTATIVE (EUROFUNG)-RELATED-RELATED"/>
    <property type="match status" value="1"/>
</dbReference>
<dbReference type="AlphaFoldDB" id="A0A8H6XU10"/>
<gene>
    <name evidence="9" type="ORF">MSAN_01866600</name>
</gene>
<feature type="signal peptide" evidence="8">
    <location>
        <begin position="1"/>
        <end position="25"/>
    </location>
</feature>
<accession>A0A8H6XU10</accession>
<evidence type="ECO:0000256" key="5">
    <source>
        <dbReference type="ARBA" id="ARBA00023002"/>
    </source>
</evidence>
<evidence type="ECO:0000256" key="8">
    <source>
        <dbReference type="SAM" id="SignalP"/>
    </source>
</evidence>
<evidence type="ECO:0000313" key="9">
    <source>
        <dbReference type="EMBL" id="KAF7346387.1"/>
    </source>
</evidence>
<comment type="similarity">
    <text evidence="2">Belongs to the cytochrome P450 family.</text>
</comment>
<reference evidence="9" key="1">
    <citation type="submission" date="2020-05" db="EMBL/GenBank/DDBJ databases">
        <title>Mycena genomes resolve the evolution of fungal bioluminescence.</title>
        <authorList>
            <person name="Tsai I.J."/>
        </authorList>
    </citation>
    <scope>NUCLEOTIDE SEQUENCE</scope>
    <source>
        <strain evidence="9">160909Yilan</strain>
    </source>
</reference>
<sequence>MNYSFLALLTAAIVLLRLFQKYLNSWHHLNLPFPPGPTPYPLVGNFCDLPTKLPWLTYTKWGVKYGSDVVHASALGQHIIVVNSIKAAAELFEKRSHIHSDRPVITMIDLLAAAVIMATLYGYEVQPDNDHFVALSENAIKKLSESVFPGAMAVNTFPILRYLPSWMPGAGFQRFAAESRQLTKEMREVPFEFVKQNMRDGVDFKSVVARLLEANHTRDYDNEAAIQEAAAVAYGAGADTVRAF</sequence>
<dbReference type="GO" id="GO:0016705">
    <property type="term" value="F:oxidoreductase activity, acting on paired donors, with incorporation or reduction of molecular oxygen"/>
    <property type="evidence" value="ECO:0007669"/>
    <property type="project" value="InterPro"/>
</dbReference>
<dbReference type="PANTHER" id="PTHR46300:SF8">
    <property type="entry name" value="CYTOCHROME P450 2E1"/>
    <property type="match status" value="1"/>
</dbReference>
<dbReference type="GO" id="GO:0004497">
    <property type="term" value="F:monooxygenase activity"/>
    <property type="evidence" value="ECO:0007669"/>
    <property type="project" value="UniProtKB-KW"/>
</dbReference>
<dbReference type="Gene3D" id="1.10.630.10">
    <property type="entry name" value="Cytochrome P450"/>
    <property type="match status" value="2"/>
</dbReference>
<dbReference type="InterPro" id="IPR036396">
    <property type="entry name" value="Cyt_P450_sf"/>
</dbReference>
<evidence type="ECO:0000256" key="4">
    <source>
        <dbReference type="ARBA" id="ARBA00022723"/>
    </source>
</evidence>
<dbReference type="Proteomes" id="UP000623467">
    <property type="component" value="Unassembled WGS sequence"/>
</dbReference>
<keyword evidence="5" id="KW-0560">Oxidoreductase</keyword>
<dbReference type="OrthoDB" id="2789670at2759"/>
<evidence type="ECO:0000256" key="7">
    <source>
        <dbReference type="ARBA" id="ARBA00023033"/>
    </source>
</evidence>
<organism evidence="9 10">
    <name type="scientific">Mycena sanguinolenta</name>
    <dbReference type="NCBI Taxonomy" id="230812"/>
    <lineage>
        <taxon>Eukaryota</taxon>
        <taxon>Fungi</taxon>
        <taxon>Dikarya</taxon>
        <taxon>Basidiomycota</taxon>
        <taxon>Agaricomycotina</taxon>
        <taxon>Agaricomycetes</taxon>
        <taxon>Agaricomycetidae</taxon>
        <taxon>Agaricales</taxon>
        <taxon>Marasmiineae</taxon>
        <taxon>Mycenaceae</taxon>
        <taxon>Mycena</taxon>
    </lineage>
</organism>
<evidence type="ECO:0000256" key="1">
    <source>
        <dbReference type="ARBA" id="ARBA00001971"/>
    </source>
</evidence>
<dbReference type="GO" id="GO:0005506">
    <property type="term" value="F:iron ion binding"/>
    <property type="evidence" value="ECO:0007669"/>
    <property type="project" value="InterPro"/>
</dbReference>
<dbReference type="GO" id="GO:0020037">
    <property type="term" value="F:heme binding"/>
    <property type="evidence" value="ECO:0007669"/>
    <property type="project" value="InterPro"/>
</dbReference>
<dbReference type="EMBL" id="JACAZH010000019">
    <property type="protein sequence ID" value="KAF7346387.1"/>
    <property type="molecule type" value="Genomic_DNA"/>
</dbReference>
<keyword evidence="6" id="KW-0408">Iron</keyword>
<keyword evidence="4" id="KW-0479">Metal-binding</keyword>
<keyword evidence="7" id="KW-0503">Monooxygenase</keyword>
<keyword evidence="8" id="KW-0732">Signal</keyword>
<evidence type="ECO:0000256" key="3">
    <source>
        <dbReference type="ARBA" id="ARBA00022617"/>
    </source>
</evidence>
<comment type="cofactor">
    <cofactor evidence="1">
        <name>heme</name>
        <dbReference type="ChEBI" id="CHEBI:30413"/>
    </cofactor>
</comment>
<protein>
    <submittedName>
        <fullName evidence="9">Cytochrome p450</fullName>
    </submittedName>
</protein>
<name>A0A8H6XU10_9AGAR</name>
<keyword evidence="10" id="KW-1185">Reference proteome</keyword>
<feature type="chain" id="PRO_5034005553" evidence="8">
    <location>
        <begin position="26"/>
        <end position="244"/>
    </location>
</feature>
<dbReference type="InterPro" id="IPR050364">
    <property type="entry name" value="Cytochrome_P450_fung"/>
</dbReference>
<evidence type="ECO:0000256" key="2">
    <source>
        <dbReference type="ARBA" id="ARBA00010617"/>
    </source>
</evidence>